<protein>
    <submittedName>
        <fullName evidence="8">Arginine permease RocE</fullName>
    </submittedName>
</protein>
<dbReference type="PANTHER" id="PTHR43495">
    <property type="entry name" value="GABA PERMEASE"/>
    <property type="match status" value="1"/>
</dbReference>
<evidence type="ECO:0000256" key="4">
    <source>
        <dbReference type="ARBA" id="ARBA00022970"/>
    </source>
</evidence>
<keyword evidence="3" id="KW-0812">Transmembrane</keyword>
<evidence type="ECO:0000256" key="6">
    <source>
        <dbReference type="ARBA" id="ARBA00023136"/>
    </source>
</evidence>
<dbReference type="GO" id="GO:0016020">
    <property type="term" value="C:membrane"/>
    <property type="evidence" value="ECO:0007669"/>
    <property type="project" value="UniProtKB-SubCell"/>
</dbReference>
<keyword evidence="5" id="KW-1133">Transmembrane helix</keyword>
<dbReference type="PATRIC" id="fig|1303.79.peg.1286"/>
<evidence type="ECO:0000256" key="3">
    <source>
        <dbReference type="ARBA" id="ARBA00022692"/>
    </source>
</evidence>
<evidence type="ECO:0000313" key="9">
    <source>
        <dbReference type="Proteomes" id="UP000072653"/>
    </source>
</evidence>
<evidence type="ECO:0000259" key="7">
    <source>
        <dbReference type="Pfam" id="PF00324"/>
    </source>
</evidence>
<reference evidence="8 9" key="1">
    <citation type="submission" date="2016-01" db="EMBL/GenBank/DDBJ databases">
        <title>Highly variable Streptococcus oralis are common among viridans streptococci isolated from primates.</title>
        <authorList>
            <person name="Denapaite D."/>
            <person name="Rieger M."/>
            <person name="Koendgen S."/>
            <person name="Brueckner R."/>
            <person name="Ochigava I."/>
            <person name="Kappeler P."/>
            <person name="Maetz-Rensing K."/>
            <person name="Leendertz F."/>
            <person name="Hakenbeck R."/>
        </authorList>
    </citation>
    <scope>NUCLEOTIDE SEQUENCE [LARGE SCALE GENOMIC DNA]</scope>
    <source>
        <strain evidence="8 9">DD16</strain>
    </source>
</reference>
<proteinExistence type="predicted"/>
<dbReference type="Gene3D" id="1.20.1740.10">
    <property type="entry name" value="Amino acid/polyamine transporter I"/>
    <property type="match status" value="1"/>
</dbReference>
<keyword evidence="6" id="KW-0472">Membrane</keyword>
<sequence>MVIFFVLTILVLASLLPLEEAGVTQAPFVTVFDKIGIPYAADIMNFVILTSILSAGNSGLYASSRMLWSLANEGMISKKVVKINQHGVPMRALLLSMIGAVLALFASIYAADTVFLALVSIAGFAVVVVWLSIPLAQIRFRKEWLKEHSENELAYKTPFTPYLPYVSILLLIVSIIGIALDESQRPGLYFGLPFMAVTYLYYYLVHKKW</sequence>
<evidence type="ECO:0000256" key="2">
    <source>
        <dbReference type="ARBA" id="ARBA00022448"/>
    </source>
</evidence>
<evidence type="ECO:0000256" key="1">
    <source>
        <dbReference type="ARBA" id="ARBA00004141"/>
    </source>
</evidence>
<comment type="subcellular location">
    <subcellularLocation>
        <location evidence="1">Membrane</location>
        <topology evidence="1">Multi-pass membrane protein</topology>
    </subcellularLocation>
</comment>
<evidence type="ECO:0000256" key="5">
    <source>
        <dbReference type="ARBA" id="ARBA00022989"/>
    </source>
</evidence>
<dbReference type="GO" id="GO:0006865">
    <property type="term" value="P:amino acid transport"/>
    <property type="evidence" value="ECO:0007669"/>
    <property type="project" value="UniProtKB-KW"/>
</dbReference>
<keyword evidence="4" id="KW-0029">Amino-acid transport</keyword>
<gene>
    <name evidence="8" type="ORF">SORDD16_01064</name>
</gene>
<dbReference type="Pfam" id="PF00324">
    <property type="entry name" value="AA_permease"/>
    <property type="match status" value="1"/>
</dbReference>
<dbReference type="EMBL" id="LQOB01000213">
    <property type="protein sequence ID" value="KXT86258.1"/>
    <property type="molecule type" value="Genomic_DNA"/>
</dbReference>
<feature type="domain" description="Amino acid permease/ SLC12A" evidence="7">
    <location>
        <begin position="2"/>
        <end position="200"/>
    </location>
</feature>
<keyword evidence="2" id="KW-0813">Transport</keyword>
<comment type="caution">
    <text evidence="8">The sequence shown here is derived from an EMBL/GenBank/DDBJ whole genome shotgun (WGS) entry which is preliminary data.</text>
</comment>
<accession>A0A139PDL9</accession>
<dbReference type="InterPro" id="IPR004841">
    <property type="entry name" value="AA-permease/SLC12A_dom"/>
</dbReference>
<name>A0A139PDL9_STROR</name>
<dbReference type="AlphaFoldDB" id="A0A139PDL9"/>
<dbReference type="Proteomes" id="UP000072653">
    <property type="component" value="Unassembled WGS sequence"/>
</dbReference>
<dbReference type="PANTHER" id="PTHR43495:SF5">
    <property type="entry name" value="GAMMA-AMINOBUTYRIC ACID PERMEASE"/>
    <property type="match status" value="1"/>
</dbReference>
<organism evidence="8 9">
    <name type="scientific">Streptococcus oralis</name>
    <dbReference type="NCBI Taxonomy" id="1303"/>
    <lineage>
        <taxon>Bacteria</taxon>
        <taxon>Bacillati</taxon>
        <taxon>Bacillota</taxon>
        <taxon>Bacilli</taxon>
        <taxon>Lactobacillales</taxon>
        <taxon>Streptococcaceae</taxon>
        <taxon>Streptococcus</taxon>
    </lineage>
</organism>
<evidence type="ECO:0000313" key="8">
    <source>
        <dbReference type="EMBL" id="KXT86258.1"/>
    </source>
</evidence>
<dbReference type="GO" id="GO:0055085">
    <property type="term" value="P:transmembrane transport"/>
    <property type="evidence" value="ECO:0007669"/>
    <property type="project" value="InterPro"/>
</dbReference>